<reference evidence="1 2" key="1">
    <citation type="journal article" date="2009" name="PLoS Genet.">
        <title>Genomic analysis of the basal lineage fungus Rhizopus oryzae reveals a whole-genome duplication.</title>
        <authorList>
            <person name="Ma L.-J."/>
            <person name="Ibrahim A.S."/>
            <person name="Skory C."/>
            <person name="Grabherr M.G."/>
            <person name="Burger G."/>
            <person name="Butler M."/>
            <person name="Elias M."/>
            <person name="Idnurm A."/>
            <person name="Lang B.F."/>
            <person name="Sone T."/>
            <person name="Abe A."/>
            <person name="Calvo S.E."/>
            <person name="Corrochano L.M."/>
            <person name="Engels R."/>
            <person name="Fu J."/>
            <person name="Hansberg W."/>
            <person name="Kim J.-M."/>
            <person name="Kodira C.D."/>
            <person name="Koehrsen M.J."/>
            <person name="Liu B."/>
            <person name="Miranda-Saavedra D."/>
            <person name="O'Leary S."/>
            <person name="Ortiz-Castellanos L."/>
            <person name="Poulter R."/>
            <person name="Rodriguez-Romero J."/>
            <person name="Ruiz-Herrera J."/>
            <person name="Shen Y.-Q."/>
            <person name="Zeng Q."/>
            <person name="Galagan J."/>
            <person name="Birren B.W."/>
            <person name="Cuomo C.A."/>
            <person name="Wickes B.L."/>
        </authorList>
    </citation>
    <scope>NUCLEOTIDE SEQUENCE [LARGE SCALE GENOMIC DNA]</scope>
    <source>
        <strain evidence="2">RA 99-880 / ATCC MYA-4621 / FGSC 9543 / NRRL 43880</strain>
    </source>
</reference>
<dbReference type="InParanoid" id="I1C4G3"/>
<dbReference type="GeneID" id="93615019"/>
<proteinExistence type="predicted"/>
<gene>
    <name evidence="1" type="ORF">RO3G_08048</name>
</gene>
<sequence>MSQQLCTIGNIINNTSWSIFIVRTLRSVTLGFVRRCTWNIYIIQLGIKLDSKIIREYYTRNFIKKTGLTLEEIPCFFVEDNESYNNIFDTIALSDESSSSEVLIEAALLVLKSSNPFMKFFHTVLQSFVSGLFIDDSDVYNNEISYNYYILWPIMNSFPKPIQRTKFSLGENRLEAVSQELKLIHNDNRLFYNAAGIISNIESEIEIAILETTGPLLQQNDPKETQDSIKAGYGLFAMRNVIGRKYHYSDFEIFKKNWLFFCSGCCIMSGIYILLDEWLDILYCKRSSNLQIIFYSGNSSLI</sequence>
<accession>I1C4G3</accession>
<keyword evidence="2" id="KW-1185">Reference proteome</keyword>
<dbReference type="RefSeq" id="XP_067518739.1">
    <property type="nucleotide sequence ID" value="XM_067662638.1"/>
</dbReference>
<dbReference type="AlphaFoldDB" id="I1C4G3"/>
<dbReference type="OrthoDB" id="2262847at2759"/>
<name>I1C4G3_RHIO9</name>
<evidence type="ECO:0000313" key="1">
    <source>
        <dbReference type="EMBL" id="EIE83343.1"/>
    </source>
</evidence>
<organism evidence="1 2">
    <name type="scientific">Rhizopus delemar (strain RA 99-880 / ATCC MYA-4621 / FGSC 9543 / NRRL 43880)</name>
    <name type="common">Mucormycosis agent</name>
    <name type="synonym">Rhizopus arrhizus var. delemar</name>
    <dbReference type="NCBI Taxonomy" id="246409"/>
    <lineage>
        <taxon>Eukaryota</taxon>
        <taxon>Fungi</taxon>
        <taxon>Fungi incertae sedis</taxon>
        <taxon>Mucoromycota</taxon>
        <taxon>Mucoromycotina</taxon>
        <taxon>Mucoromycetes</taxon>
        <taxon>Mucorales</taxon>
        <taxon>Mucorineae</taxon>
        <taxon>Rhizopodaceae</taxon>
        <taxon>Rhizopus</taxon>
    </lineage>
</organism>
<protein>
    <submittedName>
        <fullName evidence="1">Uncharacterized protein</fullName>
    </submittedName>
</protein>
<dbReference type="eggNOG" id="ENOG502TA1C">
    <property type="taxonomic scope" value="Eukaryota"/>
</dbReference>
<dbReference type="VEuPathDB" id="FungiDB:RO3G_08048"/>
<dbReference type="EMBL" id="CH476737">
    <property type="protein sequence ID" value="EIE83343.1"/>
    <property type="molecule type" value="Genomic_DNA"/>
</dbReference>
<evidence type="ECO:0000313" key="2">
    <source>
        <dbReference type="Proteomes" id="UP000009138"/>
    </source>
</evidence>
<dbReference type="Proteomes" id="UP000009138">
    <property type="component" value="Unassembled WGS sequence"/>
</dbReference>